<sequence length="243" mass="27184">MSPKPIFFLLFLMATLTAGSLSAQNFYRERIPRVYSLHIAAGPGSIYADNGGPYRNFEFPISAAVTVAAAKKLNHRINLRASMGFQHVNSNVEHFSDRAFEWGEENKAYAFQGNAFYLDIMPEFYFIPFETHIMRSRFNGYAGVGLGFLAVPGEQAVASNNQNNVVINKTTPTSLYVPLRIGGTMAFGNNWDIGFEASLLTALSDELDGNAGSNKTNDMLMQGQFFVKRYLSPFPLWKKWFSK</sequence>
<feature type="domain" description="DUF6089" evidence="2">
    <location>
        <begin position="64"/>
        <end position="223"/>
    </location>
</feature>
<keyword evidence="1" id="KW-0732">Signal</keyword>
<organism evidence="3 4">
    <name type="scientific">Echinicola arenosa</name>
    <dbReference type="NCBI Taxonomy" id="2774144"/>
    <lineage>
        <taxon>Bacteria</taxon>
        <taxon>Pseudomonadati</taxon>
        <taxon>Bacteroidota</taxon>
        <taxon>Cytophagia</taxon>
        <taxon>Cytophagales</taxon>
        <taxon>Cyclobacteriaceae</taxon>
        <taxon>Echinicola</taxon>
    </lineage>
</organism>
<gene>
    <name evidence="3" type="ORF">IFO69_02360</name>
</gene>
<protein>
    <recommendedName>
        <fullName evidence="2">DUF6089 domain-containing protein</fullName>
    </recommendedName>
</protein>
<dbReference type="EMBL" id="JACYTQ010000001">
    <property type="protein sequence ID" value="MBD8487581.1"/>
    <property type="molecule type" value="Genomic_DNA"/>
</dbReference>
<comment type="caution">
    <text evidence="3">The sequence shown here is derived from an EMBL/GenBank/DDBJ whole genome shotgun (WGS) entry which is preliminary data.</text>
</comment>
<dbReference type="Proteomes" id="UP000647133">
    <property type="component" value="Unassembled WGS sequence"/>
</dbReference>
<evidence type="ECO:0000259" key="2">
    <source>
        <dbReference type="Pfam" id="PF19573"/>
    </source>
</evidence>
<evidence type="ECO:0000313" key="4">
    <source>
        <dbReference type="Proteomes" id="UP000647133"/>
    </source>
</evidence>
<evidence type="ECO:0000256" key="1">
    <source>
        <dbReference type="SAM" id="SignalP"/>
    </source>
</evidence>
<dbReference type="Pfam" id="PF19573">
    <property type="entry name" value="DUF6089"/>
    <property type="match status" value="1"/>
</dbReference>
<reference evidence="3 4" key="1">
    <citation type="submission" date="2020-09" db="EMBL/GenBank/DDBJ databases">
        <title>Echinicola sp. CAU 1574 isolated from sand of Sido Beach.</title>
        <authorList>
            <person name="Kim W."/>
        </authorList>
    </citation>
    <scope>NUCLEOTIDE SEQUENCE [LARGE SCALE GENOMIC DNA]</scope>
    <source>
        <strain evidence="3 4">CAU 1574</strain>
    </source>
</reference>
<proteinExistence type="predicted"/>
<dbReference type="RefSeq" id="WP_192007649.1">
    <property type="nucleotide sequence ID" value="NZ_JACYTQ010000001.1"/>
</dbReference>
<dbReference type="InterPro" id="IPR045743">
    <property type="entry name" value="DUF6089"/>
</dbReference>
<feature type="signal peptide" evidence="1">
    <location>
        <begin position="1"/>
        <end position="23"/>
    </location>
</feature>
<evidence type="ECO:0000313" key="3">
    <source>
        <dbReference type="EMBL" id="MBD8487581.1"/>
    </source>
</evidence>
<feature type="chain" id="PRO_5047366716" description="DUF6089 domain-containing protein" evidence="1">
    <location>
        <begin position="24"/>
        <end position="243"/>
    </location>
</feature>
<keyword evidence="4" id="KW-1185">Reference proteome</keyword>
<accession>A0ABR9AH23</accession>
<name>A0ABR9AH23_9BACT</name>